<dbReference type="PANTHER" id="PTHR10744">
    <property type="entry name" value="40S RIBOSOMAL PROTEIN S11 FAMILY MEMBER"/>
    <property type="match status" value="1"/>
</dbReference>
<dbReference type="PRINTS" id="PR00973">
    <property type="entry name" value="RIBOSOMALS17"/>
</dbReference>
<sequence>MKKTLIGEIISTKMQKTVVVKVERKFTHSRYGKVIIRHKKYKAHNENLELGVGDVVKISETKPISKDKHFIVVEKLKS</sequence>
<keyword evidence="5 6" id="KW-0687">Ribonucleoprotein</keyword>
<evidence type="ECO:0000256" key="1">
    <source>
        <dbReference type="ARBA" id="ARBA00010254"/>
    </source>
</evidence>
<reference evidence="8 9" key="1">
    <citation type="journal article" date="2015" name="Nature">
        <title>rRNA introns, odd ribosomes, and small enigmatic genomes across a large radiation of phyla.</title>
        <authorList>
            <person name="Brown C.T."/>
            <person name="Hug L.A."/>
            <person name="Thomas B.C."/>
            <person name="Sharon I."/>
            <person name="Castelle C.J."/>
            <person name="Singh A."/>
            <person name="Wilkins M.J."/>
            <person name="Williams K.H."/>
            <person name="Banfield J.F."/>
        </authorList>
    </citation>
    <scope>NUCLEOTIDE SEQUENCE [LARGE SCALE GENOMIC DNA]</scope>
</reference>
<organism evidence="8 9">
    <name type="scientific">Candidatus Roizmanbacteria bacterium GW2011_GWC2_37_13</name>
    <dbReference type="NCBI Taxonomy" id="1618486"/>
    <lineage>
        <taxon>Bacteria</taxon>
        <taxon>Candidatus Roizmaniibacteriota</taxon>
    </lineage>
</organism>
<dbReference type="Proteomes" id="UP000034917">
    <property type="component" value="Unassembled WGS sequence"/>
</dbReference>
<dbReference type="NCBIfam" id="NF004123">
    <property type="entry name" value="PRK05610.1"/>
    <property type="match status" value="1"/>
</dbReference>
<keyword evidence="4 6" id="KW-0689">Ribosomal protein</keyword>
<evidence type="ECO:0000256" key="4">
    <source>
        <dbReference type="ARBA" id="ARBA00022980"/>
    </source>
</evidence>
<dbReference type="PROSITE" id="PS00056">
    <property type="entry name" value="RIBOSOMAL_S17"/>
    <property type="match status" value="1"/>
</dbReference>
<evidence type="ECO:0000313" key="8">
    <source>
        <dbReference type="EMBL" id="KKQ26635.1"/>
    </source>
</evidence>
<dbReference type="NCBIfam" id="TIGR03635">
    <property type="entry name" value="uS17_bact"/>
    <property type="match status" value="1"/>
</dbReference>
<evidence type="ECO:0000256" key="6">
    <source>
        <dbReference type="HAMAP-Rule" id="MF_01345"/>
    </source>
</evidence>
<accession>A0A0G0GKG9</accession>
<keyword evidence="2 6" id="KW-0699">rRNA-binding</keyword>
<evidence type="ECO:0000256" key="5">
    <source>
        <dbReference type="ARBA" id="ARBA00023274"/>
    </source>
</evidence>
<comment type="caution">
    <text evidence="8">The sequence shown here is derived from an EMBL/GenBank/DDBJ whole genome shotgun (WGS) entry which is preliminary data.</text>
</comment>
<dbReference type="InterPro" id="IPR019984">
    <property type="entry name" value="Ribosomal_uS17_bact/chlr"/>
</dbReference>
<dbReference type="EMBL" id="LBSV01000002">
    <property type="protein sequence ID" value="KKQ26635.1"/>
    <property type="molecule type" value="Genomic_DNA"/>
</dbReference>
<dbReference type="Gene3D" id="2.40.50.140">
    <property type="entry name" value="Nucleic acid-binding proteins"/>
    <property type="match status" value="1"/>
</dbReference>
<proteinExistence type="inferred from homology"/>
<dbReference type="Pfam" id="PF00366">
    <property type="entry name" value="Ribosomal_S17"/>
    <property type="match status" value="1"/>
</dbReference>
<dbReference type="InterPro" id="IPR000266">
    <property type="entry name" value="Ribosomal_uS17"/>
</dbReference>
<dbReference type="GO" id="GO:0019843">
    <property type="term" value="F:rRNA binding"/>
    <property type="evidence" value="ECO:0007669"/>
    <property type="project" value="UniProtKB-UniRule"/>
</dbReference>
<gene>
    <name evidence="6" type="primary">rpsQ</name>
    <name evidence="8" type="ORF">US40_C0002G0169</name>
</gene>
<dbReference type="CDD" id="cd00364">
    <property type="entry name" value="Ribosomal_uS17"/>
    <property type="match status" value="1"/>
</dbReference>
<evidence type="ECO:0000313" key="9">
    <source>
        <dbReference type="Proteomes" id="UP000034917"/>
    </source>
</evidence>
<evidence type="ECO:0000256" key="3">
    <source>
        <dbReference type="ARBA" id="ARBA00022884"/>
    </source>
</evidence>
<protein>
    <recommendedName>
        <fullName evidence="6">Small ribosomal subunit protein uS17</fullName>
    </recommendedName>
</protein>
<dbReference type="GO" id="GO:0003735">
    <property type="term" value="F:structural constituent of ribosome"/>
    <property type="evidence" value="ECO:0007669"/>
    <property type="project" value="UniProtKB-UniRule"/>
</dbReference>
<dbReference type="GO" id="GO:0022627">
    <property type="term" value="C:cytosolic small ribosomal subunit"/>
    <property type="evidence" value="ECO:0007669"/>
    <property type="project" value="UniProtKB-UniRule"/>
</dbReference>
<comment type="subunit">
    <text evidence="6">Part of the 30S ribosomal subunit.</text>
</comment>
<dbReference type="AlphaFoldDB" id="A0A0G0GKG9"/>
<dbReference type="SUPFAM" id="SSF50249">
    <property type="entry name" value="Nucleic acid-binding proteins"/>
    <property type="match status" value="1"/>
</dbReference>
<keyword evidence="3 6" id="KW-0694">RNA-binding</keyword>
<dbReference type="InterPro" id="IPR019979">
    <property type="entry name" value="Ribosomal_uS17_CS"/>
</dbReference>
<evidence type="ECO:0000256" key="2">
    <source>
        <dbReference type="ARBA" id="ARBA00022730"/>
    </source>
</evidence>
<comment type="function">
    <text evidence="6">One of the primary rRNA binding proteins, it binds specifically to the 5'-end of 16S ribosomal RNA.</text>
</comment>
<dbReference type="PANTHER" id="PTHR10744:SF1">
    <property type="entry name" value="SMALL RIBOSOMAL SUBUNIT PROTEIN US17M"/>
    <property type="match status" value="1"/>
</dbReference>
<dbReference type="InterPro" id="IPR012340">
    <property type="entry name" value="NA-bd_OB-fold"/>
</dbReference>
<name>A0A0G0GKG9_9BACT</name>
<evidence type="ECO:0000256" key="7">
    <source>
        <dbReference type="RuleBase" id="RU003872"/>
    </source>
</evidence>
<dbReference type="HAMAP" id="MF_01345_B">
    <property type="entry name" value="Ribosomal_uS17_B"/>
    <property type="match status" value="1"/>
</dbReference>
<comment type="similarity">
    <text evidence="1 6 7">Belongs to the universal ribosomal protein uS17 family.</text>
</comment>
<dbReference type="GO" id="GO:0006412">
    <property type="term" value="P:translation"/>
    <property type="evidence" value="ECO:0007669"/>
    <property type="project" value="UniProtKB-UniRule"/>
</dbReference>